<dbReference type="PROSITE" id="PS50835">
    <property type="entry name" value="IG_LIKE"/>
    <property type="match status" value="2"/>
</dbReference>
<dbReference type="Gene3D" id="2.60.40.10">
    <property type="entry name" value="Immunoglobulins"/>
    <property type="match status" value="2"/>
</dbReference>
<evidence type="ECO:0000256" key="2">
    <source>
        <dbReference type="ARBA" id="ARBA00023136"/>
    </source>
</evidence>
<keyword evidence="3" id="KW-1015">Disulfide bond</keyword>
<dbReference type="InterPro" id="IPR007110">
    <property type="entry name" value="Ig-like_dom"/>
</dbReference>
<feature type="domain" description="Ig-like" evidence="4">
    <location>
        <begin position="40"/>
        <end position="132"/>
    </location>
</feature>
<dbReference type="CDD" id="cd00096">
    <property type="entry name" value="Ig"/>
    <property type="match status" value="1"/>
</dbReference>
<evidence type="ECO:0000259" key="4">
    <source>
        <dbReference type="PROSITE" id="PS50835"/>
    </source>
</evidence>
<dbReference type="SUPFAM" id="SSF48726">
    <property type="entry name" value="Immunoglobulin"/>
    <property type="match status" value="1"/>
</dbReference>
<dbReference type="InterPro" id="IPR036179">
    <property type="entry name" value="Ig-like_dom_sf"/>
</dbReference>
<keyword evidence="2" id="KW-0472">Membrane</keyword>
<sequence length="319" mass="36057">MDNDFRRKYKKIRYGLLHLLLIVGGATGLKDLKINVPPMVRSGDTVTLSCHYDLEGLSLYSIQWFWNEKEFYRFVPERKPEPYRVYEVATIQVNISKSNSHDVTVVNVSRELTGVYKCEVSAGSPTYHTMIERAKMIVVDAPKTDPVIRTEKERIAMGEMLRANCTSGKSRPAPEVTWRLNGELIKNNILHRIWNKTNSHEDEGETKTSLIEFKVESGMFHKGHLHLRCTVSISDVYRKSADIEIFEDKPRLAPITGESSPYGHHGNGCAGQNYWNGNRGAAVIMAITTATLFLMMTSLTMTVPPITNVLSTCDSMISR</sequence>
<evidence type="ECO:0000256" key="3">
    <source>
        <dbReference type="ARBA" id="ARBA00023157"/>
    </source>
</evidence>
<dbReference type="Proteomes" id="UP001430953">
    <property type="component" value="Unassembled WGS sequence"/>
</dbReference>
<evidence type="ECO:0000313" key="5">
    <source>
        <dbReference type="EMBL" id="KAL0129642.1"/>
    </source>
</evidence>
<proteinExistence type="predicted"/>
<dbReference type="InterPro" id="IPR003599">
    <property type="entry name" value="Ig_sub"/>
</dbReference>
<dbReference type="InterPro" id="IPR013151">
    <property type="entry name" value="Immunoglobulin_dom"/>
</dbReference>
<accession>A0AAW2GQY8</accession>
<evidence type="ECO:0000313" key="6">
    <source>
        <dbReference type="Proteomes" id="UP001430953"/>
    </source>
</evidence>
<dbReference type="AlphaFoldDB" id="A0AAW2GQY8"/>
<gene>
    <name evidence="5" type="ORF">PUN28_001716</name>
</gene>
<dbReference type="PANTHER" id="PTHR21261">
    <property type="entry name" value="BEAT PROTEIN"/>
    <property type="match status" value="1"/>
</dbReference>
<name>A0AAW2GQY8_9HYME</name>
<dbReference type="SMART" id="SM00409">
    <property type="entry name" value="IG"/>
    <property type="match status" value="1"/>
</dbReference>
<feature type="domain" description="Ig-like" evidence="4">
    <location>
        <begin position="142"/>
        <end position="244"/>
    </location>
</feature>
<dbReference type="PANTHER" id="PTHR21261:SF17">
    <property type="entry name" value="BEAT VI"/>
    <property type="match status" value="1"/>
</dbReference>
<comment type="caution">
    <text evidence="5">The sequence shown here is derived from an EMBL/GenBank/DDBJ whole genome shotgun (WGS) entry which is preliminary data.</text>
</comment>
<dbReference type="Pfam" id="PF08205">
    <property type="entry name" value="C2-set_2"/>
    <property type="match status" value="1"/>
</dbReference>
<dbReference type="GO" id="GO:0016020">
    <property type="term" value="C:membrane"/>
    <property type="evidence" value="ECO:0007669"/>
    <property type="project" value="UniProtKB-SubCell"/>
</dbReference>
<dbReference type="InterPro" id="IPR013783">
    <property type="entry name" value="Ig-like_fold"/>
</dbReference>
<keyword evidence="6" id="KW-1185">Reference proteome</keyword>
<organism evidence="5 6">
    <name type="scientific">Cardiocondyla obscurior</name>
    <dbReference type="NCBI Taxonomy" id="286306"/>
    <lineage>
        <taxon>Eukaryota</taxon>
        <taxon>Metazoa</taxon>
        <taxon>Ecdysozoa</taxon>
        <taxon>Arthropoda</taxon>
        <taxon>Hexapoda</taxon>
        <taxon>Insecta</taxon>
        <taxon>Pterygota</taxon>
        <taxon>Neoptera</taxon>
        <taxon>Endopterygota</taxon>
        <taxon>Hymenoptera</taxon>
        <taxon>Apocrita</taxon>
        <taxon>Aculeata</taxon>
        <taxon>Formicoidea</taxon>
        <taxon>Formicidae</taxon>
        <taxon>Myrmicinae</taxon>
        <taxon>Cardiocondyla</taxon>
    </lineage>
</organism>
<reference evidence="5 6" key="1">
    <citation type="submission" date="2023-03" db="EMBL/GenBank/DDBJ databases">
        <title>High recombination rates correlate with genetic variation in Cardiocondyla obscurior ants.</title>
        <authorList>
            <person name="Errbii M."/>
        </authorList>
    </citation>
    <scope>NUCLEOTIDE SEQUENCE [LARGE SCALE GENOMIC DNA]</scope>
    <source>
        <strain evidence="5">Alpha-2009</strain>
        <tissue evidence="5">Whole body</tissue>
    </source>
</reference>
<dbReference type="FunFam" id="2.60.40.10:FF:000437">
    <property type="entry name" value="Beat-IIIc, isoform A"/>
    <property type="match status" value="1"/>
</dbReference>
<dbReference type="InterPro" id="IPR013162">
    <property type="entry name" value="CD80_C2-set"/>
</dbReference>
<protein>
    <recommendedName>
        <fullName evidence="4">Ig-like domain-containing protein</fullName>
    </recommendedName>
</protein>
<evidence type="ECO:0000256" key="1">
    <source>
        <dbReference type="ARBA" id="ARBA00004167"/>
    </source>
</evidence>
<comment type="subcellular location">
    <subcellularLocation>
        <location evidence="1">Membrane</location>
        <topology evidence="1">Single-pass membrane protein</topology>
    </subcellularLocation>
</comment>
<dbReference type="Pfam" id="PF00047">
    <property type="entry name" value="ig"/>
    <property type="match status" value="1"/>
</dbReference>
<dbReference type="EMBL" id="JADYXP020000002">
    <property type="protein sequence ID" value="KAL0129642.1"/>
    <property type="molecule type" value="Genomic_DNA"/>
</dbReference>